<protein>
    <submittedName>
        <fullName evidence="2">Uncharacterized protein</fullName>
    </submittedName>
</protein>
<dbReference type="RefSeq" id="XP_070884889.1">
    <property type="nucleotide sequence ID" value="XM_071033214.1"/>
</dbReference>
<sequence>MPSRITQLAFGFQALPFLYTGVYYSVLWQWTSVDFPFAVMDGVDTGTVYTISILSLSLGIFYAIAAIQNNTPLMVATIPTRVLAANLFRQSGGAWRAVARVEAAMGLLTVLGVYFAWGPQRRSEGLMWLLAGAAAYFAWAAR</sequence>
<keyword evidence="1" id="KW-1133">Transmembrane helix</keyword>
<name>A0ABR4LMY7_9EURO</name>
<feature type="transmembrane region" description="Helical" evidence="1">
    <location>
        <begin position="7"/>
        <end position="26"/>
    </location>
</feature>
<reference evidence="2 3" key="1">
    <citation type="submission" date="2024-07" db="EMBL/GenBank/DDBJ databases">
        <title>Section-level genome sequencing and comparative genomics of Aspergillus sections Usti and Cavernicolus.</title>
        <authorList>
            <consortium name="Lawrence Berkeley National Laboratory"/>
            <person name="Nybo J.L."/>
            <person name="Vesth T.C."/>
            <person name="Theobald S."/>
            <person name="Frisvad J.C."/>
            <person name="Larsen T.O."/>
            <person name="Kjaerboelling I."/>
            <person name="Rothschild-Mancinelli K."/>
            <person name="Lyhne E.K."/>
            <person name="Kogle M.E."/>
            <person name="Barry K."/>
            <person name="Clum A."/>
            <person name="Na H."/>
            <person name="Ledsgaard L."/>
            <person name="Lin J."/>
            <person name="Lipzen A."/>
            <person name="Kuo A."/>
            <person name="Riley R."/>
            <person name="Mondo S."/>
            <person name="Labutti K."/>
            <person name="Haridas S."/>
            <person name="Pangalinan J."/>
            <person name="Salamov A.A."/>
            <person name="Simmons B.A."/>
            <person name="Magnuson J.K."/>
            <person name="Chen J."/>
            <person name="Drula E."/>
            <person name="Henrissat B."/>
            <person name="Wiebenga A."/>
            <person name="Lubbers R.J."/>
            <person name="Gomes A.C."/>
            <person name="Macurrencykelacurrency M.R."/>
            <person name="Stajich J."/>
            <person name="Grigoriev I.V."/>
            <person name="Mortensen U.H."/>
            <person name="De Vries R.P."/>
            <person name="Baker S.E."/>
            <person name="Andersen M.R."/>
        </authorList>
    </citation>
    <scope>NUCLEOTIDE SEQUENCE [LARGE SCALE GENOMIC DNA]</scope>
    <source>
        <strain evidence="2 3">CBS 449.75</strain>
    </source>
</reference>
<dbReference type="EMBL" id="JBFXLQ010000028">
    <property type="protein sequence ID" value="KAL2865910.1"/>
    <property type="molecule type" value="Genomic_DNA"/>
</dbReference>
<evidence type="ECO:0000256" key="1">
    <source>
        <dbReference type="SAM" id="Phobius"/>
    </source>
</evidence>
<dbReference type="Proteomes" id="UP001610432">
    <property type="component" value="Unassembled WGS sequence"/>
</dbReference>
<keyword evidence="1" id="KW-0812">Transmembrane</keyword>
<feature type="transmembrane region" description="Helical" evidence="1">
    <location>
        <begin position="46"/>
        <end position="65"/>
    </location>
</feature>
<feature type="transmembrane region" description="Helical" evidence="1">
    <location>
        <begin position="123"/>
        <end position="141"/>
    </location>
</feature>
<keyword evidence="1" id="KW-0472">Membrane</keyword>
<proteinExistence type="predicted"/>
<dbReference type="GeneID" id="98148286"/>
<feature type="transmembrane region" description="Helical" evidence="1">
    <location>
        <begin position="97"/>
        <end position="117"/>
    </location>
</feature>
<evidence type="ECO:0000313" key="3">
    <source>
        <dbReference type="Proteomes" id="UP001610432"/>
    </source>
</evidence>
<accession>A0ABR4LMY7</accession>
<organism evidence="2 3">
    <name type="scientific">Aspergillus lucknowensis</name>
    <dbReference type="NCBI Taxonomy" id="176173"/>
    <lineage>
        <taxon>Eukaryota</taxon>
        <taxon>Fungi</taxon>
        <taxon>Dikarya</taxon>
        <taxon>Ascomycota</taxon>
        <taxon>Pezizomycotina</taxon>
        <taxon>Eurotiomycetes</taxon>
        <taxon>Eurotiomycetidae</taxon>
        <taxon>Eurotiales</taxon>
        <taxon>Aspergillaceae</taxon>
        <taxon>Aspergillus</taxon>
        <taxon>Aspergillus subgen. Nidulantes</taxon>
    </lineage>
</organism>
<comment type="caution">
    <text evidence="2">The sequence shown here is derived from an EMBL/GenBank/DDBJ whole genome shotgun (WGS) entry which is preliminary data.</text>
</comment>
<keyword evidence="3" id="KW-1185">Reference proteome</keyword>
<evidence type="ECO:0000313" key="2">
    <source>
        <dbReference type="EMBL" id="KAL2865910.1"/>
    </source>
</evidence>
<gene>
    <name evidence="2" type="ORF">BJX67DRAFT_382296</name>
</gene>